<dbReference type="PANTHER" id="PTHR42776">
    <property type="entry name" value="SERINE PEPTIDASE S9 FAMILY MEMBER"/>
    <property type="match status" value="1"/>
</dbReference>
<dbReference type="SUPFAM" id="SSF82171">
    <property type="entry name" value="DPP6 N-terminal domain-like"/>
    <property type="match status" value="1"/>
</dbReference>
<reference evidence="3 4" key="1">
    <citation type="submission" date="2016-06" db="EMBL/GenBank/DDBJ databases">
        <authorList>
            <person name="Kjaerup R.B."/>
            <person name="Dalgaard T.S."/>
            <person name="Juul-Madsen H.R."/>
        </authorList>
    </citation>
    <scope>NUCLEOTIDE SEQUENCE [LARGE SCALE GENOMIC DNA]</scope>
    <source>
        <strain evidence="3">LMG947</strain>
    </source>
</reference>
<dbReference type="STRING" id="56449.XBLMG947_1506"/>
<organism evidence="3 4">
    <name type="scientific">Xanthomonas bromi</name>
    <dbReference type="NCBI Taxonomy" id="56449"/>
    <lineage>
        <taxon>Bacteria</taxon>
        <taxon>Pseudomonadati</taxon>
        <taxon>Pseudomonadota</taxon>
        <taxon>Gammaproteobacteria</taxon>
        <taxon>Lysobacterales</taxon>
        <taxon>Lysobacteraceae</taxon>
        <taxon>Xanthomonas</taxon>
    </lineage>
</organism>
<dbReference type="Gene3D" id="3.40.50.1820">
    <property type="entry name" value="alpha/beta hydrolase"/>
    <property type="match status" value="1"/>
</dbReference>
<proteinExistence type="predicted"/>
<gene>
    <name evidence="3" type="ORF">XBLMG947_1506</name>
</gene>
<keyword evidence="1" id="KW-0378">Hydrolase</keyword>
<accession>A0A1C3NK90</accession>
<dbReference type="InterPro" id="IPR001375">
    <property type="entry name" value="Peptidase_S9_cat"/>
</dbReference>
<dbReference type="AlphaFoldDB" id="A0A1C3NK90"/>
<name>A0A1C3NK90_9XANT</name>
<protein>
    <submittedName>
        <fullName evidence="3">Prolyl oligopeptidase</fullName>
    </submittedName>
</protein>
<dbReference type="EMBL" id="FLTX01000021">
    <property type="protein sequence ID" value="SBV50724.1"/>
    <property type="molecule type" value="Genomic_DNA"/>
</dbReference>
<dbReference type="InterPro" id="IPR029058">
    <property type="entry name" value="AB_hydrolase_fold"/>
</dbReference>
<sequence>MDATARLCQHSGLKDRSWGCDMRWWTRAVGCALAFVAAIPGQAQEALDLTPYLKSDQIERIKISPAGDYFALTIPMEDRTVLGIVRRKDKVATARVTSGANSVVDDFWWASDERMVVSMAQRFGSRDEPVAIGQLHAIDADGKNGRLLASPYGTHPDINGAQLKMDLDPATYMLDTLPGDPSTILVSAIPFVGDPNVRVDKLDIQTGRRSTVATAPVRRADFVTDQQGRIRFASGADVANTSKLYYRDNDDAPWRLINDAASSRHREFPLGFSADGRLAYLKVEQDTGTDVLVAWDPTTGQSTPLLHDAAVDPYRILRDLDGTTPIGASYMSDRVRNRFFDEKAPTAKLYRSLEKAFEGNAVYITSATRDRRLALAYVWSDRNNGDYYLFDTVNKHADRVFSRREWFLPDAVPASTQVSFKARDGLQLHAYLTRPLHADAGKPLPLIVMPHGGPFGIFDKWEFDDDAQLLAAAGYAVLRVNYRGSANYGRAFTVAGAKEWGDRMQDDLTDATRWAITQGVADASRICLYGASYGGYAALMGVAKEPTLYRCAAGYVGVYDLDMMVRDTGRYARWAKNWTGDWLGARDTLGARSPVNLANQIKVPVFLAAGGKDERAPIEHTKRMERALKDAGVPVESLYFPNEGHGFYTEPHRREYYTRLLAFLSKQLGGSAAK</sequence>
<dbReference type="Pfam" id="PF00326">
    <property type="entry name" value="Peptidase_S9"/>
    <property type="match status" value="1"/>
</dbReference>
<dbReference type="Proteomes" id="UP000092503">
    <property type="component" value="Unassembled WGS sequence"/>
</dbReference>
<evidence type="ECO:0000313" key="3">
    <source>
        <dbReference type="EMBL" id="SBV50724.1"/>
    </source>
</evidence>
<dbReference type="PANTHER" id="PTHR42776:SF27">
    <property type="entry name" value="DIPEPTIDYL PEPTIDASE FAMILY MEMBER 6"/>
    <property type="match status" value="1"/>
</dbReference>
<dbReference type="SUPFAM" id="SSF53474">
    <property type="entry name" value="alpha/beta-Hydrolases"/>
    <property type="match status" value="1"/>
</dbReference>
<evidence type="ECO:0000259" key="2">
    <source>
        <dbReference type="Pfam" id="PF00326"/>
    </source>
</evidence>
<dbReference type="GO" id="GO:0006508">
    <property type="term" value="P:proteolysis"/>
    <property type="evidence" value="ECO:0007669"/>
    <property type="project" value="InterPro"/>
</dbReference>
<evidence type="ECO:0000313" key="4">
    <source>
        <dbReference type="Proteomes" id="UP000092503"/>
    </source>
</evidence>
<feature type="domain" description="Peptidase S9 prolyl oligopeptidase catalytic" evidence="2">
    <location>
        <begin position="461"/>
        <end position="670"/>
    </location>
</feature>
<evidence type="ECO:0000256" key="1">
    <source>
        <dbReference type="ARBA" id="ARBA00022801"/>
    </source>
</evidence>
<dbReference type="GO" id="GO:0004252">
    <property type="term" value="F:serine-type endopeptidase activity"/>
    <property type="evidence" value="ECO:0007669"/>
    <property type="project" value="TreeGrafter"/>
</dbReference>